<evidence type="ECO:0000313" key="5">
    <source>
        <dbReference type="Proteomes" id="UP000231343"/>
    </source>
</evidence>
<dbReference type="PROSITE" id="PS50110">
    <property type="entry name" value="RESPONSE_REGULATORY"/>
    <property type="match status" value="1"/>
</dbReference>
<feature type="domain" description="Response regulatory" evidence="3">
    <location>
        <begin position="1"/>
        <end position="107"/>
    </location>
</feature>
<evidence type="ECO:0000259" key="3">
    <source>
        <dbReference type="PROSITE" id="PS50110"/>
    </source>
</evidence>
<dbReference type="GO" id="GO:0000155">
    <property type="term" value="F:phosphorelay sensor kinase activity"/>
    <property type="evidence" value="ECO:0007669"/>
    <property type="project" value="TreeGrafter"/>
</dbReference>
<dbReference type="InterPro" id="IPR011006">
    <property type="entry name" value="CheY-like_superfamily"/>
</dbReference>
<dbReference type="SMART" id="SM00448">
    <property type="entry name" value="REC"/>
    <property type="match status" value="1"/>
</dbReference>
<protein>
    <submittedName>
        <fullName evidence="4">Two-component system response regulator</fullName>
    </submittedName>
</protein>
<proteinExistence type="predicted"/>
<feature type="modified residue" description="4-aspartylphosphate" evidence="2">
    <location>
        <position position="40"/>
    </location>
</feature>
<organism evidence="4 5">
    <name type="scientific">Candidatus Saganbacteria bacterium CG08_land_8_20_14_0_20_45_16</name>
    <dbReference type="NCBI Taxonomy" id="2014293"/>
    <lineage>
        <taxon>Bacteria</taxon>
        <taxon>Bacillati</taxon>
        <taxon>Saganbacteria</taxon>
    </lineage>
</organism>
<sequence>MREAIKLRLEANQFEVITAADGSEGLSKARTEKPNLIILDIMLPKLDGFRLCRMLKFDENYKNIPVIILTAKTQKTDINRGKEMGAEAYITKPFKSEELLAEINELLAKK</sequence>
<evidence type="ECO:0000313" key="4">
    <source>
        <dbReference type="EMBL" id="PIS31362.1"/>
    </source>
</evidence>
<dbReference type="Proteomes" id="UP000231343">
    <property type="component" value="Unassembled WGS sequence"/>
</dbReference>
<evidence type="ECO:0000256" key="1">
    <source>
        <dbReference type="ARBA" id="ARBA00022553"/>
    </source>
</evidence>
<gene>
    <name evidence="4" type="ORF">COT42_01260</name>
</gene>
<dbReference type="EMBL" id="PEYM01000022">
    <property type="protein sequence ID" value="PIS31362.1"/>
    <property type="molecule type" value="Genomic_DNA"/>
</dbReference>
<dbReference type="PANTHER" id="PTHR43547:SF2">
    <property type="entry name" value="HYBRID SIGNAL TRANSDUCTION HISTIDINE KINASE C"/>
    <property type="match status" value="1"/>
</dbReference>
<evidence type="ECO:0000256" key="2">
    <source>
        <dbReference type="PROSITE-ProRule" id="PRU00169"/>
    </source>
</evidence>
<reference evidence="4 5" key="1">
    <citation type="submission" date="2017-09" db="EMBL/GenBank/DDBJ databases">
        <title>Depth-based differentiation of microbial function through sediment-hosted aquifers and enrichment of novel symbionts in the deep terrestrial subsurface.</title>
        <authorList>
            <person name="Probst A.J."/>
            <person name="Ladd B."/>
            <person name="Jarett J.K."/>
            <person name="Geller-Mcgrath D.E."/>
            <person name="Sieber C.M."/>
            <person name="Emerson J.B."/>
            <person name="Anantharaman K."/>
            <person name="Thomas B.C."/>
            <person name="Malmstrom R."/>
            <person name="Stieglmeier M."/>
            <person name="Klingl A."/>
            <person name="Woyke T."/>
            <person name="Ryan C.M."/>
            <person name="Banfield J.F."/>
        </authorList>
    </citation>
    <scope>NUCLEOTIDE SEQUENCE [LARGE SCALE GENOMIC DNA]</scope>
    <source>
        <strain evidence="4">CG08_land_8_20_14_0_20_45_16</strain>
    </source>
</reference>
<dbReference type="PANTHER" id="PTHR43547">
    <property type="entry name" value="TWO-COMPONENT HISTIDINE KINASE"/>
    <property type="match status" value="1"/>
</dbReference>
<dbReference type="AlphaFoldDB" id="A0A2H0Y1E5"/>
<name>A0A2H0Y1E5_UNCSA</name>
<dbReference type="Pfam" id="PF00072">
    <property type="entry name" value="Response_reg"/>
    <property type="match status" value="1"/>
</dbReference>
<keyword evidence="1 2" id="KW-0597">Phosphoprotein</keyword>
<dbReference type="CDD" id="cd17574">
    <property type="entry name" value="REC_OmpR"/>
    <property type="match status" value="1"/>
</dbReference>
<dbReference type="Gene3D" id="3.40.50.2300">
    <property type="match status" value="1"/>
</dbReference>
<dbReference type="InterPro" id="IPR001789">
    <property type="entry name" value="Sig_transdc_resp-reg_receiver"/>
</dbReference>
<accession>A0A2H0Y1E5</accession>
<dbReference type="SUPFAM" id="SSF52172">
    <property type="entry name" value="CheY-like"/>
    <property type="match status" value="1"/>
</dbReference>
<comment type="caution">
    <text evidence="4">The sequence shown here is derived from an EMBL/GenBank/DDBJ whole genome shotgun (WGS) entry which is preliminary data.</text>
</comment>